<proteinExistence type="predicted"/>
<reference evidence="1 3" key="1">
    <citation type="journal article" date="2008" name="Science">
        <title>The Physcomitrella genome reveals evolutionary insights into the conquest of land by plants.</title>
        <authorList>
            <person name="Rensing S."/>
            <person name="Lang D."/>
            <person name="Zimmer A."/>
            <person name="Terry A."/>
            <person name="Salamov A."/>
            <person name="Shapiro H."/>
            <person name="Nishiyama T."/>
            <person name="Perroud P.-F."/>
            <person name="Lindquist E."/>
            <person name="Kamisugi Y."/>
            <person name="Tanahashi T."/>
            <person name="Sakakibara K."/>
            <person name="Fujita T."/>
            <person name="Oishi K."/>
            <person name="Shin-I T."/>
            <person name="Kuroki Y."/>
            <person name="Toyoda A."/>
            <person name="Suzuki Y."/>
            <person name="Hashimoto A."/>
            <person name="Yamaguchi K."/>
            <person name="Sugano A."/>
            <person name="Kohara Y."/>
            <person name="Fujiyama A."/>
            <person name="Anterola A."/>
            <person name="Aoki S."/>
            <person name="Ashton N."/>
            <person name="Barbazuk W.B."/>
            <person name="Barker E."/>
            <person name="Bennetzen J."/>
            <person name="Bezanilla M."/>
            <person name="Blankenship R."/>
            <person name="Cho S.H."/>
            <person name="Dutcher S."/>
            <person name="Estelle M."/>
            <person name="Fawcett J.A."/>
            <person name="Gundlach H."/>
            <person name="Hanada K."/>
            <person name="Heyl A."/>
            <person name="Hicks K.A."/>
            <person name="Hugh J."/>
            <person name="Lohr M."/>
            <person name="Mayer K."/>
            <person name="Melkozernov A."/>
            <person name="Murata T."/>
            <person name="Nelson D."/>
            <person name="Pils B."/>
            <person name="Prigge M."/>
            <person name="Reiss B."/>
            <person name="Renner T."/>
            <person name="Rombauts S."/>
            <person name="Rushton P."/>
            <person name="Sanderfoot A."/>
            <person name="Schween G."/>
            <person name="Shiu S.-H."/>
            <person name="Stueber K."/>
            <person name="Theodoulou F.L."/>
            <person name="Tu H."/>
            <person name="Van de Peer Y."/>
            <person name="Verrier P.J."/>
            <person name="Waters E."/>
            <person name="Wood A."/>
            <person name="Yang L."/>
            <person name="Cove D."/>
            <person name="Cuming A."/>
            <person name="Hasebe M."/>
            <person name="Lucas S."/>
            <person name="Mishler D.B."/>
            <person name="Reski R."/>
            <person name="Grigoriev I."/>
            <person name="Quatrano R.S."/>
            <person name="Boore J.L."/>
        </authorList>
    </citation>
    <scope>NUCLEOTIDE SEQUENCE [LARGE SCALE GENOMIC DNA]</scope>
    <source>
        <strain evidence="2 3">cv. Gransden 2004</strain>
    </source>
</reference>
<sequence>MGGLCEFGKISELGYQLLCCHSSGRVNSEGLFGQHRRSRKCVQREDVQTLNESDIYHRITLFSWMIVDPIGRRWQIWKENILAPTSYHR</sequence>
<dbReference type="Proteomes" id="UP000006727">
    <property type="component" value="Chromosome 26"/>
</dbReference>
<dbReference type="EMBL" id="ABEU02000026">
    <property type="protein sequence ID" value="PNR27123.1"/>
    <property type="molecule type" value="Genomic_DNA"/>
</dbReference>
<evidence type="ECO:0000313" key="1">
    <source>
        <dbReference type="EMBL" id="PNR27123.1"/>
    </source>
</evidence>
<reference evidence="2" key="3">
    <citation type="submission" date="2020-12" db="UniProtKB">
        <authorList>
            <consortium name="EnsemblPlants"/>
        </authorList>
    </citation>
    <scope>IDENTIFICATION</scope>
</reference>
<protein>
    <submittedName>
        <fullName evidence="1 2">Uncharacterized protein</fullName>
    </submittedName>
</protein>
<dbReference type="Gramene" id="Pp3c26_13430V3.1">
    <property type="protein sequence ID" value="PAC:32917962.CDS.1"/>
    <property type="gene ID" value="Pp3c26_13430"/>
</dbReference>
<accession>A0A2K1ICW7</accession>
<name>A0A2K1ICW7_PHYPA</name>
<evidence type="ECO:0000313" key="3">
    <source>
        <dbReference type="Proteomes" id="UP000006727"/>
    </source>
</evidence>
<organism evidence="1">
    <name type="scientific">Physcomitrium patens</name>
    <name type="common">Spreading-leaved earth moss</name>
    <name type="synonym">Physcomitrella patens</name>
    <dbReference type="NCBI Taxonomy" id="3218"/>
    <lineage>
        <taxon>Eukaryota</taxon>
        <taxon>Viridiplantae</taxon>
        <taxon>Streptophyta</taxon>
        <taxon>Embryophyta</taxon>
        <taxon>Bryophyta</taxon>
        <taxon>Bryophytina</taxon>
        <taxon>Bryopsida</taxon>
        <taxon>Funariidae</taxon>
        <taxon>Funariales</taxon>
        <taxon>Funariaceae</taxon>
        <taxon>Physcomitrium</taxon>
    </lineage>
</organism>
<dbReference type="PaxDb" id="3218-PP1S6_408V6.1"/>
<dbReference type="InParanoid" id="A0A2K1ICW7"/>
<evidence type="ECO:0000313" key="2">
    <source>
        <dbReference type="EnsemblPlants" id="PAC:32917962.CDS.1"/>
    </source>
</evidence>
<reference evidence="1 3" key="2">
    <citation type="journal article" date="2018" name="Plant J.">
        <title>The Physcomitrella patens chromosome-scale assembly reveals moss genome structure and evolution.</title>
        <authorList>
            <person name="Lang D."/>
            <person name="Ullrich K.K."/>
            <person name="Murat F."/>
            <person name="Fuchs J."/>
            <person name="Jenkins J."/>
            <person name="Haas F.B."/>
            <person name="Piednoel M."/>
            <person name="Gundlach H."/>
            <person name="Van Bel M."/>
            <person name="Meyberg R."/>
            <person name="Vives C."/>
            <person name="Morata J."/>
            <person name="Symeonidi A."/>
            <person name="Hiss M."/>
            <person name="Muchero W."/>
            <person name="Kamisugi Y."/>
            <person name="Saleh O."/>
            <person name="Blanc G."/>
            <person name="Decker E.L."/>
            <person name="van Gessel N."/>
            <person name="Grimwood J."/>
            <person name="Hayes R.D."/>
            <person name="Graham S.W."/>
            <person name="Gunter L.E."/>
            <person name="McDaniel S.F."/>
            <person name="Hoernstein S.N.W."/>
            <person name="Larsson A."/>
            <person name="Li F.W."/>
            <person name="Perroud P.F."/>
            <person name="Phillips J."/>
            <person name="Ranjan P."/>
            <person name="Rokshar D.S."/>
            <person name="Rothfels C.J."/>
            <person name="Schneider L."/>
            <person name="Shu S."/>
            <person name="Stevenson D.W."/>
            <person name="Thummler F."/>
            <person name="Tillich M."/>
            <person name="Villarreal Aguilar J.C."/>
            <person name="Widiez T."/>
            <person name="Wong G.K."/>
            <person name="Wymore A."/>
            <person name="Zhang Y."/>
            <person name="Zimmer A.D."/>
            <person name="Quatrano R.S."/>
            <person name="Mayer K.F.X."/>
            <person name="Goodstein D."/>
            <person name="Casacuberta J.M."/>
            <person name="Vandepoele K."/>
            <person name="Reski R."/>
            <person name="Cuming A.C."/>
            <person name="Tuskan G.A."/>
            <person name="Maumus F."/>
            <person name="Salse J."/>
            <person name="Schmutz J."/>
            <person name="Rensing S.A."/>
        </authorList>
    </citation>
    <scope>NUCLEOTIDE SEQUENCE [LARGE SCALE GENOMIC DNA]</scope>
    <source>
        <strain evidence="2 3">cv. Gransden 2004</strain>
    </source>
</reference>
<keyword evidence="3" id="KW-1185">Reference proteome</keyword>
<dbReference type="AlphaFoldDB" id="A0A2K1ICW7"/>
<gene>
    <name evidence="1" type="ORF">PHYPA_030604</name>
</gene>
<dbReference type="EnsemblPlants" id="Pp3c26_13430V3.1">
    <property type="protein sequence ID" value="PAC:32917962.CDS.1"/>
    <property type="gene ID" value="Pp3c26_13430"/>
</dbReference>